<accession>A0A8E1VWQ2</accession>
<evidence type="ECO:0000313" key="7">
    <source>
        <dbReference type="EMBL" id="MBB2499705.1"/>
    </source>
</evidence>
<dbReference type="InterPro" id="IPR036263">
    <property type="entry name" value="Chorismate_II_sf"/>
</dbReference>
<feature type="domain" description="Chorismate mutase" evidence="6">
    <location>
        <begin position="1"/>
        <end position="77"/>
    </location>
</feature>
<evidence type="ECO:0000313" key="8">
    <source>
        <dbReference type="Proteomes" id="UP000550260"/>
    </source>
</evidence>
<dbReference type="InterPro" id="IPR008240">
    <property type="entry name" value="Chorismate_mutase_periplasmic"/>
</dbReference>
<evidence type="ECO:0000259" key="6">
    <source>
        <dbReference type="PROSITE" id="PS51168"/>
    </source>
</evidence>
<dbReference type="Pfam" id="PF01817">
    <property type="entry name" value="CM_2"/>
    <property type="match status" value="1"/>
</dbReference>
<dbReference type="InterPro" id="IPR036979">
    <property type="entry name" value="CM_dom_sf"/>
</dbReference>
<sequence length="155" mass="16819">MTADSLPELILRRLVISEQVAAAKFGAGRPVDDPVREERELARVRALARDLGLDPDLAADFLSDQIAASKQVQHRLFARWTAHPDERPSAGPDLSVLRAELDGLTVALLDRLAASVPEPLTPPETPHELTQEPLRTAYRTLARQRPAPGASGNGP</sequence>
<name>A0A8E1VWQ2_9PSEU</name>
<evidence type="ECO:0000256" key="4">
    <source>
        <dbReference type="ARBA" id="ARBA00023235"/>
    </source>
</evidence>
<dbReference type="PROSITE" id="PS51168">
    <property type="entry name" value="CHORISMATE_MUT_2"/>
    <property type="match status" value="1"/>
</dbReference>
<evidence type="ECO:0000256" key="1">
    <source>
        <dbReference type="ARBA" id="ARBA00004817"/>
    </source>
</evidence>
<dbReference type="EC" id="5.4.99.5" evidence="2"/>
<dbReference type="Gene3D" id="1.20.59.10">
    <property type="entry name" value="Chorismate mutase"/>
    <property type="match status" value="1"/>
</dbReference>
<gene>
    <name evidence="7" type="primary">aroQ</name>
    <name evidence="7" type="ORF">H5411_11295</name>
</gene>
<evidence type="ECO:0000256" key="2">
    <source>
        <dbReference type="ARBA" id="ARBA00012404"/>
    </source>
</evidence>
<reference evidence="7 8" key="1">
    <citation type="submission" date="2020-08" db="EMBL/GenBank/DDBJ databases">
        <title>Amycolatopsis echigonensis JCM 21831.</title>
        <authorList>
            <person name="Tedsree N."/>
            <person name="Kuncharoen N."/>
            <person name="Likhitwitayawuid K."/>
            <person name="Tanasupawat S."/>
        </authorList>
    </citation>
    <scope>NUCLEOTIDE SEQUENCE [LARGE SCALE GENOMIC DNA]</scope>
    <source>
        <strain evidence="7 8">JCM 21831</strain>
    </source>
</reference>
<dbReference type="PANTHER" id="PTHR38041">
    <property type="entry name" value="CHORISMATE MUTASE"/>
    <property type="match status" value="1"/>
</dbReference>
<dbReference type="RefSeq" id="WP_167441909.1">
    <property type="nucleotide sequence ID" value="NZ_JACJHR010000012.1"/>
</dbReference>
<dbReference type="AlphaFoldDB" id="A0A8E1VWQ2"/>
<protein>
    <recommendedName>
        <fullName evidence="2">chorismate mutase</fullName>
        <ecNumber evidence="2">5.4.99.5</ecNumber>
    </recommendedName>
</protein>
<dbReference type="SMART" id="SM00830">
    <property type="entry name" value="CM_2"/>
    <property type="match status" value="1"/>
</dbReference>
<dbReference type="SUPFAM" id="SSF48600">
    <property type="entry name" value="Chorismate mutase II"/>
    <property type="match status" value="1"/>
</dbReference>
<dbReference type="PANTHER" id="PTHR38041:SF2">
    <property type="entry name" value="SECRETED CHORISMATE MUTASE"/>
    <property type="match status" value="1"/>
</dbReference>
<keyword evidence="4 7" id="KW-0413">Isomerase</keyword>
<dbReference type="GO" id="GO:0004106">
    <property type="term" value="F:chorismate mutase activity"/>
    <property type="evidence" value="ECO:0007669"/>
    <property type="project" value="UniProtKB-EC"/>
</dbReference>
<evidence type="ECO:0000256" key="5">
    <source>
        <dbReference type="SAM" id="MobiDB-lite"/>
    </source>
</evidence>
<dbReference type="InterPro" id="IPR051331">
    <property type="entry name" value="Chorismate_mutase-related"/>
</dbReference>
<proteinExistence type="predicted"/>
<dbReference type="GO" id="GO:0046417">
    <property type="term" value="P:chorismate metabolic process"/>
    <property type="evidence" value="ECO:0007669"/>
    <property type="project" value="InterPro"/>
</dbReference>
<comment type="pathway">
    <text evidence="1">Metabolic intermediate biosynthesis; prephenate biosynthesis; prephenate from chorismate: step 1/1.</text>
</comment>
<organism evidence="7 8">
    <name type="scientific">Amycolatopsis echigonensis</name>
    <dbReference type="NCBI Taxonomy" id="2576905"/>
    <lineage>
        <taxon>Bacteria</taxon>
        <taxon>Bacillati</taxon>
        <taxon>Actinomycetota</taxon>
        <taxon>Actinomycetes</taxon>
        <taxon>Pseudonocardiales</taxon>
        <taxon>Pseudonocardiaceae</taxon>
        <taxon>Amycolatopsis</taxon>
    </lineage>
</organism>
<feature type="region of interest" description="Disordered" evidence="5">
    <location>
        <begin position="116"/>
        <end position="155"/>
    </location>
</feature>
<dbReference type="NCBIfam" id="TIGR01806">
    <property type="entry name" value="CM_mono2"/>
    <property type="match status" value="1"/>
</dbReference>
<dbReference type="GO" id="GO:0009697">
    <property type="term" value="P:salicylic acid biosynthetic process"/>
    <property type="evidence" value="ECO:0007669"/>
    <property type="project" value="TreeGrafter"/>
</dbReference>
<dbReference type="InterPro" id="IPR002701">
    <property type="entry name" value="CM_II_prokaryot"/>
</dbReference>
<dbReference type="Proteomes" id="UP000550260">
    <property type="component" value="Unassembled WGS sequence"/>
</dbReference>
<dbReference type="EMBL" id="JACJHR010000012">
    <property type="protein sequence ID" value="MBB2499705.1"/>
    <property type="molecule type" value="Genomic_DNA"/>
</dbReference>
<keyword evidence="3" id="KW-0732">Signal</keyword>
<comment type="caution">
    <text evidence="7">The sequence shown here is derived from an EMBL/GenBank/DDBJ whole genome shotgun (WGS) entry which is preliminary data.</text>
</comment>
<dbReference type="UniPathway" id="UPA00120">
    <property type="reaction ID" value="UER00203"/>
</dbReference>
<evidence type="ECO:0000256" key="3">
    <source>
        <dbReference type="ARBA" id="ARBA00022729"/>
    </source>
</evidence>